<feature type="domain" description="DUF7580" evidence="7">
    <location>
        <begin position="167"/>
        <end position="492"/>
    </location>
</feature>
<evidence type="ECO:0000256" key="3">
    <source>
        <dbReference type="ARBA" id="ARBA00022801"/>
    </source>
</evidence>
<organism evidence="8 9">
    <name type="scientific">Cladobotryum mycophilum</name>
    <dbReference type="NCBI Taxonomy" id="491253"/>
    <lineage>
        <taxon>Eukaryota</taxon>
        <taxon>Fungi</taxon>
        <taxon>Dikarya</taxon>
        <taxon>Ascomycota</taxon>
        <taxon>Pezizomycotina</taxon>
        <taxon>Sordariomycetes</taxon>
        <taxon>Hypocreomycetidae</taxon>
        <taxon>Hypocreales</taxon>
        <taxon>Hypocreaceae</taxon>
        <taxon>Cladobotryum</taxon>
    </lineage>
</organism>
<gene>
    <name evidence="8" type="ORF">PT974_10947</name>
</gene>
<feature type="active site" description="Charge relay system" evidence="5">
    <location>
        <position position="605"/>
    </location>
</feature>
<keyword evidence="4 5" id="KW-0720">Serine protease</keyword>
<evidence type="ECO:0000256" key="5">
    <source>
        <dbReference type="PROSITE-ProRule" id="PRU01240"/>
    </source>
</evidence>
<evidence type="ECO:0000256" key="4">
    <source>
        <dbReference type="ARBA" id="ARBA00022825"/>
    </source>
</evidence>
<evidence type="ECO:0000256" key="2">
    <source>
        <dbReference type="ARBA" id="ARBA00022670"/>
    </source>
</evidence>
<evidence type="ECO:0000256" key="1">
    <source>
        <dbReference type="ARBA" id="ARBA00011073"/>
    </source>
</evidence>
<sequence>MSEEEACFILATWVQPISRDMTQVVANDKLPSSRRTAASDIATLLILIRTSLESLQVYWIESDVELLCRKLLNSLAGMCSWPKSPRTTYDIRDIIIIFKESLINNISWYKKRPVVDFFHKTRDDQLLATIRADCTNLYNKLTQDGIDDPDGMPTNIYLSSKTYFADLNKSLFNALELHTKCKPSAPSSQPGHSEESWHPARLCLSEEEYNRPSVSFLVSPMEMTHWQDFHLTIQSEDESLVEDSSSSRPILCELADTPRYARVSLGYEPSRGLFQLNESQFLQLMPYSGCGESLSNILLKYRLTIKDKVVLAYTIAQAYHQFYDSDLMRTKWTSETIWFMPTGSEGNQMPLRPYLSFPFGTSGIPEEDFIDDGQLIHRHPRILTIGILLLEIGLSKKFPLIVRKSKVSQVNWDHQLATNWLGELKNVNWNGVRSKSYFDSAVKYCLDSRELGSQFSKPIHPKPSSSKTLPNEQDGILARRKKFYNHVVRPLKWLAEKGFGHQIKQVTYISKNPDVKPSSKETSTLLQQPMASFHGGRTVNPKLWLQDLKAISAEVERQRRTHSVRTPVRVAILDTGFDEGDSWAARVKQKKSFVDQSSPVDIFGHGTLMARLVMECAPSAELIVARVSRNTKELGNSQENIKEAILWAGIECQADIISMSFGFPKNHGGISQAIQTVLSERGDAVIFLASAGNSPSEDENFPARHPSVLSIYATNCHGSFSPTNARLREDGPIVLGTYGDDLPANLCENIENKYPKICQPGSSVATAVAAGISATLLAYAAVLPHLKDVDESERNVSAQRLEPLRKGKGMEALFKEMTCSKHGRRWFMDPISFWRDTSDQDAQNKGKGSHDMRFYKISACLHDVKSKGS</sequence>
<evidence type="ECO:0008006" key="10">
    <source>
        <dbReference type="Google" id="ProtNLM"/>
    </source>
</evidence>
<evidence type="ECO:0000259" key="7">
    <source>
        <dbReference type="Pfam" id="PF24476"/>
    </source>
</evidence>
<dbReference type="InterPro" id="IPR050131">
    <property type="entry name" value="Peptidase_S8_subtilisin-like"/>
</dbReference>
<dbReference type="CDD" id="cd00306">
    <property type="entry name" value="Peptidases_S8_S53"/>
    <property type="match status" value="1"/>
</dbReference>
<dbReference type="PROSITE" id="PS51892">
    <property type="entry name" value="SUBTILASE"/>
    <property type="match status" value="1"/>
</dbReference>
<dbReference type="Gene3D" id="3.40.50.200">
    <property type="entry name" value="Peptidase S8/S53 domain"/>
    <property type="match status" value="1"/>
</dbReference>
<accession>A0ABR0SBG6</accession>
<keyword evidence="3 5" id="KW-0378">Hydrolase</keyword>
<dbReference type="InterPro" id="IPR023827">
    <property type="entry name" value="Peptidase_S8_Asp-AS"/>
</dbReference>
<protein>
    <recommendedName>
        <fullName evidence="10">Peptidase S8/S53 domain-containing protein</fullName>
    </recommendedName>
</protein>
<dbReference type="PANTHER" id="PTHR43806">
    <property type="entry name" value="PEPTIDASE S8"/>
    <property type="match status" value="1"/>
</dbReference>
<proteinExistence type="inferred from homology"/>
<evidence type="ECO:0000259" key="6">
    <source>
        <dbReference type="Pfam" id="PF00082"/>
    </source>
</evidence>
<evidence type="ECO:0000313" key="9">
    <source>
        <dbReference type="Proteomes" id="UP001338125"/>
    </source>
</evidence>
<dbReference type="PANTHER" id="PTHR43806:SF11">
    <property type="entry name" value="CEREVISIN-RELATED"/>
    <property type="match status" value="1"/>
</dbReference>
<keyword evidence="9" id="KW-1185">Reference proteome</keyword>
<dbReference type="Proteomes" id="UP001338125">
    <property type="component" value="Unassembled WGS sequence"/>
</dbReference>
<feature type="active site" description="Charge relay system" evidence="5">
    <location>
        <position position="763"/>
    </location>
</feature>
<keyword evidence="2 5" id="KW-0645">Protease</keyword>
<evidence type="ECO:0000313" key="8">
    <source>
        <dbReference type="EMBL" id="KAK5989428.1"/>
    </source>
</evidence>
<feature type="active site" description="Charge relay system" evidence="5">
    <location>
        <position position="574"/>
    </location>
</feature>
<feature type="domain" description="Peptidase S8/S53" evidence="6">
    <location>
        <begin position="568"/>
        <end position="778"/>
    </location>
</feature>
<dbReference type="InterPro" id="IPR056002">
    <property type="entry name" value="DUF7580"/>
</dbReference>
<dbReference type="Pfam" id="PF24476">
    <property type="entry name" value="DUF7580"/>
    <property type="match status" value="1"/>
</dbReference>
<comment type="caution">
    <text evidence="8">The sequence shown here is derived from an EMBL/GenBank/DDBJ whole genome shotgun (WGS) entry which is preliminary data.</text>
</comment>
<comment type="similarity">
    <text evidence="1 5">Belongs to the peptidase S8 family.</text>
</comment>
<reference evidence="8 9" key="1">
    <citation type="submission" date="2024-01" db="EMBL/GenBank/DDBJ databases">
        <title>Complete genome of Cladobotryum mycophilum ATHUM6906.</title>
        <authorList>
            <person name="Christinaki A.C."/>
            <person name="Myridakis A.I."/>
            <person name="Kouvelis V.N."/>
        </authorList>
    </citation>
    <scope>NUCLEOTIDE SEQUENCE [LARGE SCALE GENOMIC DNA]</scope>
    <source>
        <strain evidence="8 9">ATHUM6906</strain>
    </source>
</reference>
<dbReference type="SUPFAM" id="SSF52743">
    <property type="entry name" value="Subtilisin-like"/>
    <property type="match status" value="1"/>
</dbReference>
<dbReference type="InterPro" id="IPR036852">
    <property type="entry name" value="Peptidase_S8/S53_dom_sf"/>
</dbReference>
<dbReference type="PROSITE" id="PS00136">
    <property type="entry name" value="SUBTILASE_ASP"/>
    <property type="match status" value="1"/>
</dbReference>
<dbReference type="Pfam" id="PF00082">
    <property type="entry name" value="Peptidase_S8"/>
    <property type="match status" value="1"/>
</dbReference>
<dbReference type="EMBL" id="JAVFKD010000015">
    <property type="protein sequence ID" value="KAK5989428.1"/>
    <property type="molecule type" value="Genomic_DNA"/>
</dbReference>
<name>A0ABR0SBG6_9HYPO</name>
<dbReference type="InterPro" id="IPR000209">
    <property type="entry name" value="Peptidase_S8/S53_dom"/>
</dbReference>